<proteinExistence type="predicted"/>
<keyword evidence="6" id="KW-1185">Reference proteome</keyword>
<evidence type="ECO:0000256" key="3">
    <source>
        <dbReference type="ARBA" id="ARBA00022525"/>
    </source>
</evidence>
<organism evidence="5 6">
    <name type="scientific">Athelia psychrophila</name>
    <dbReference type="NCBI Taxonomy" id="1759441"/>
    <lineage>
        <taxon>Eukaryota</taxon>
        <taxon>Fungi</taxon>
        <taxon>Dikarya</taxon>
        <taxon>Basidiomycota</taxon>
        <taxon>Agaricomycotina</taxon>
        <taxon>Agaricomycetes</taxon>
        <taxon>Agaricomycetidae</taxon>
        <taxon>Atheliales</taxon>
        <taxon>Atheliaceae</taxon>
        <taxon>Athelia</taxon>
    </lineage>
</organism>
<sequence>MVKLYIVIVGYAKKLLTSSVKVLPEATVDELKKKVVKDKELDVPASRLIVWQCKDQKALDGLDELEPGDAHERLQSIFSDKEKIVRVGENRVVSTRFSDDEILVVEIVEKENPNDDRKRKELDDKEDSRKRLRTAIRKAAPLSLAVAKKFKTISGPNDAIGCNRPFENDTIPINLLDQTFGLFKDRCRKPPSTKAMTLLIELASAACEWYKSEDLREQALCL</sequence>
<dbReference type="EMBL" id="KV417576">
    <property type="protein sequence ID" value="KZP18102.1"/>
    <property type="molecule type" value="Genomic_DNA"/>
</dbReference>
<dbReference type="GO" id="GO:0043657">
    <property type="term" value="C:host cell"/>
    <property type="evidence" value="ECO:0007669"/>
    <property type="project" value="UniProtKB-SubCell"/>
</dbReference>
<evidence type="ECO:0000256" key="2">
    <source>
        <dbReference type="ARBA" id="ARBA00004613"/>
    </source>
</evidence>
<keyword evidence="3" id="KW-0964">Secreted</keyword>
<evidence type="ECO:0000259" key="4">
    <source>
        <dbReference type="Pfam" id="PF20147"/>
    </source>
</evidence>
<dbReference type="GO" id="GO:0005576">
    <property type="term" value="C:extracellular region"/>
    <property type="evidence" value="ECO:0007669"/>
    <property type="project" value="UniProtKB-SubCell"/>
</dbReference>
<dbReference type="AlphaFoldDB" id="A0A166GRR4"/>
<accession>A0A166GRR4</accession>
<evidence type="ECO:0000256" key="1">
    <source>
        <dbReference type="ARBA" id="ARBA00004340"/>
    </source>
</evidence>
<dbReference type="OrthoDB" id="4062651at2759"/>
<reference evidence="5 6" key="1">
    <citation type="journal article" date="2016" name="Mol. Biol. Evol.">
        <title>Comparative Genomics of Early-Diverging Mushroom-Forming Fungi Provides Insights into the Origins of Lignocellulose Decay Capabilities.</title>
        <authorList>
            <person name="Nagy L.G."/>
            <person name="Riley R."/>
            <person name="Tritt A."/>
            <person name="Adam C."/>
            <person name="Daum C."/>
            <person name="Floudas D."/>
            <person name="Sun H."/>
            <person name="Yadav J.S."/>
            <person name="Pangilinan J."/>
            <person name="Larsson K.H."/>
            <person name="Matsuura K."/>
            <person name="Barry K."/>
            <person name="Labutti K."/>
            <person name="Kuo R."/>
            <person name="Ohm R.A."/>
            <person name="Bhattacharya S.S."/>
            <person name="Shirouzu T."/>
            <person name="Yoshinaga Y."/>
            <person name="Martin F.M."/>
            <person name="Grigoriev I.V."/>
            <person name="Hibbett D.S."/>
        </authorList>
    </citation>
    <scope>NUCLEOTIDE SEQUENCE [LARGE SCALE GENOMIC DNA]</scope>
    <source>
        <strain evidence="5 6">CBS 109695</strain>
    </source>
</reference>
<evidence type="ECO:0000313" key="5">
    <source>
        <dbReference type="EMBL" id="KZP18102.1"/>
    </source>
</evidence>
<feature type="domain" description="Crinkler effector protein N-terminal" evidence="4">
    <location>
        <begin position="2"/>
        <end position="101"/>
    </location>
</feature>
<dbReference type="Proteomes" id="UP000076532">
    <property type="component" value="Unassembled WGS sequence"/>
</dbReference>
<evidence type="ECO:0000313" key="6">
    <source>
        <dbReference type="Proteomes" id="UP000076532"/>
    </source>
</evidence>
<comment type="subcellular location">
    <subcellularLocation>
        <location evidence="1">Host cell</location>
    </subcellularLocation>
    <subcellularLocation>
        <location evidence="2">Secreted</location>
    </subcellularLocation>
</comment>
<dbReference type="Pfam" id="PF20147">
    <property type="entry name" value="Crinkler"/>
    <property type="match status" value="1"/>
</dbReference>
<dbReference type="InterPro" id="IPR045379">
    <property type="entry name" value="Crinkler_N"/>
</dbReference>
<gene>
    <name evidence="5" type="ORF">FIBSPDRAFT_1028522</name>
</gene>
<protein>
    <recommendedName>
        <fullName evidence="4">Crinkler effector protein N-terminal domain-containing protein</fullName>
    </recommendedName>
</protein>
<name>A0A166GRR4_9AGAM</name>